<dbReference type="Gene3D" id="3.40.50.150">
    <property type="entry name" value="Vaccinia Virus protein VP39"/>
    <property type="match status" value="1"/>
</dbReference>
<dbReference type="PANTHER" id="PTHR43861">
    <property type="entry name" value="TRANS-ACONITATE 2-METHYLTRANSFERASE-RELATED"/>
    <property type="match status" value="1"/>
</dbReference>
<dbReference type="SUPFAM" id="SSF53335">
    <property type="entry name" value="S-adenosyl-L-methionine-dependent methyltransferases"/>
    <property type="match status" value="1"/>
</dbReference>
<dbReference type="AlphaFoldDB" id="A0A1F4V2E1"/>
<sequence length="248" mass="29390">MNSRTFREIIQLNKDFYDRAGEEFSKTRQSAWPGWGRVIKPVEQILPRNRKTSILDIGCGNGRFYEYLAEKTPKDRISYRGVDSSQRLLLEAKNKYKNMDARFEEMDVITKFPEFAEYYDVIVIFGVAHHIPSSKYREKWFNVVTHNLQKNGILVFTIWDFQNDPRYKNSIQSVKTNIININSKDLENGDFFLGWQNIKNVYRYCHSYSEDEISEILSILQKNGMKSVEDFYSDGRSGRLNRYFICQF</sequence>
<accession>A0A1F4V2E1</accession>
<dbReference type="GO" id="GO:0016740">
    <property type="term" value="F:transferase activity"/>
    <property type="evidence" value="ECO:0007669"/>
    <property type="project" value="UniProtKB-KW"/>
</dbReference>
<dbReference type="InterPro" id="IPR029063">
    <property type="entry name" value="SAM-dependent_MTases_sf"/>
</dbReference>
<dbReference type="STRING" id="1802624.A2982_04020"/>
<dbReference type="EMBL" id="MEVH01000027">
    <property type="protein sequence ID" value="OGC51240.1"/>
    <property type="molecule type" value="Genomic_DNA"/>
</dbReference>
<dbReference type="Proteomes" id="UP000178771">
    <property type="component" value="Unassembled WGS sequence"/>
</dbReference>
<dbReference type="CDD" id="cd02440">
    <property type="entry name" value="AdoMet_MTases"/>
    <property type="match status" value="1"/>
</dbReference>
<evidence type="ECO:0000313" key="4">
    <source>
        <dbReference type="Proteomes" id="UP000178771"/>
    </source>
</evidence>
<name>A0A1F4V2E1_UNCKA</name>
<protein>
    <recommendedName>
        <fullName evidence="2">Methyltransferase domain-containing protein</fullName>
    </recommendedName>
</protein>
<dbReference type="InterPro" id="IPR041698">
    <property type="entry name" value="Methyltransf_25"/>
</dbReference>
<keyword evidence="1" id="KW-0808">Transferase</keyword>
<evidence type="ECO:0000313" key="3">
    <source>
        <dbReference type="EMBL" id="OGC51240.1"/>
    </source>
</evidence>
<proteinExistence type="predicted"/>
<gene>
    <name evidence="3" type="ORF">A2982_04020</name>
</gene>
<organism evidence="3 4">
    <name type="scientific">candidate division WWE3 bacterium RIFCSPLOWO2_01_FULL_39_13</name>
    <dbReference type="NCBI Taxonomy" id="1802624"/>
    <lineage>
        <taxon>Bacteria</taxon>
        <taxon>Katanobacteria</taxon>
    </lineage>
</organism>
<feature type="domain" description="Methyltransferase" evidence="2">
    <location>
        <begin position="54"/>
        <end position="152"/>
    </location>
</feature>
<dbReference type="Pfam" id="PF13649">
    <property type="entry name" value="Methyltransf_25"/>
    <property type="match status" value="1"/>
</dbReference>
<evidence type="ECO:0000256" key="1">
    <source>
        <dbReference type="ARBA" id="ARBA00022679"/>
    </source>
</evidence>
<reference evidence="3 4" key="1">
    <citation type="journal article" date="2016" name="Nat. Commun.">
        <title>Thousands of microbial genomes shed light on interconnected biogeochemical processes in an aquifer system.</title>
        <authorList>
            <person name="Anantharaman K."/>
            <person name="Brown C.T."/>
            <person name="Hug L.A."/>
            <person name="Sharon I."/>
            <person name="Castelle C.J."/>
            <person name="Probst A.J."/>
            <person name="Thomas B.C."/>
            <person name="Singh A."/>
            <person name="Wilkins M.J."/>
            <person name="Karaoz U."/>
            <person name="Brodie E.L."/>
            <person name="Williams K.H."/>
            <person name="Hubbard S.S."/>
            <person name="Banfield J.F."/>
        </authorList>
    </citation>
    <scope>NUCLEOTIDE SEQUENCE [LARGE SCALE GENOMIC DNA]</scope>
</reference>
<comment type="caution">
    <text evidence="3">The sequence shown here is derived from an EMBL/GenBank/DDBJ whole genome shotgun (WGS) entry which is preliminary data.</text>
</comment>
<evidence type="ECO:0000259" key="2">
    <source>
        <dbReference type="Pfam" id="PF13649"/>
    </source>
</evidence>